<evidence type="ECO:0000256" key="4">
    <source>
        <dbReference type="PROSITE-ProRule" id="PRU00108"/>
    </source>
</evidence>
<sequence>MADTDATAAPAAQTKSPSKAMVSGGAAATREPRKRTRSPPPASPKGRSRRELPTHAVEILKAWLTSPQHFHHPYPTQISASRCVEAPSRHRRASSLGMMEVGDFFFVIEAVRTESRDRDAPRRPEDQQSLMAQTGIDKKQLKNWFTNARRRIWKPMQRSAASHDYDEDGGYYEEDESRAAHDVLAFASAADRARAVTVDSAGSSPSSHPAEGGLFDDFVLDAPAPSLRPPKRARTESSVSSARCPFCRRGRVDTQLMPCAHLFHGQCLRPWLEATVTTPVCPLCSVAISNCVLATAGRDEPAAAQY</sequence>
<dbReference type="InterPro" id="IPR050224">
    <property type="entry name" value="TALE_homeobox"/>
</dbReference>
<dbReference type="EMBL" id="CAKKNE010000005">
    <property type="protein sequence ID" value="CAH0376913.1"/>
    <property type="molecule type" value="Genomic_DNA"/>
</dbReference>
<keyword evidence="10" id="KW-1185">Reference proteome</keyword>
<dbReference type="PROSITE" id="PS50089">
    <property type="entry name" value="ZF_RING_2"/>
    <property type="match status" value="1"/>
</dbReference>
<accession>A0A8J2X1C2</accession>
<evidence type="ECO:0000256" key="3">
    <source>
        <dbReference type="ARBA" id="ARBA00023242"/>
    </source>
</evidence>
<organism evidence="9 10">
    <name type="scientific">Pelagomonas calceolata</name>
    <dbReference type="NCBI Taxonomy" id="35677"/>
    <lineage>
        <taxon>Eukaryota</taxon>
        <taxon>Sar</taxon>
        <taxon>Stramenopiles</taxon>
        <taxon>Ochrophyta</taxon>
        <taxon>Pelagophyceae</taxon>
        <taxon>Pelagomonadales</taxon>
        <taxon>Pelagomonadaceae</taxon>
        <taxon>Pelagomonas</taxon>
    </lineage>
</organism>
<dbReference type="CDD" id="cd00086">
    <property type="entry name" value="homeodomain"/>
    <property type="match status" value="1"/>
</dbReference>
<dbReference type="GO" id="GO:0006355">
    <property type="term" value="P:regulation of DNA-templated transcription"/>
    <property type="evidence" value="ECO:0007669"/>
    <property type="project" value="InterPro"/>
</dbReference>
<comment type="caution">
    <text evidence="9">The sequence shown here is derived from an EMBL/GenBank/DDBJ whole genome shotgun (WGS) entry which is preliminary data.</text>
</comment>
<dbReference type="SMART" id="SM00184">
    <property type="entry name" value="RING"/>
    <property type="match status" value="1"/>
</dbReference>
<dbReference type="Pfam" id="PF13639">
    <property type="entry name" value="zf-RING_2"/>
    <property type="match status" value="1"/>
</dbReference>
<evidence type="ECO:0000256" key="6">
    <source>
        <dbReference type="SAM" id="MobiDB-lite"/>
    </source>
</evidence>
<comment type="subcellular location">
    <subcellularLocation>
        <location evidence="4">Nucleus</location>
    </subcellularLocation>
</comment>
<keyword evidence="2 4" id="KW-0371">Homeobox</keyword>
<evidence type="ECO:0000259" key="7">
    <source>
        <dbReference type="PROSITE" id="PS50071"/>
    </source>
</evidence>
<evidence type="ECO:0000259" key="8">
    <source>
        <dbReference type="PROSITE" id="PS50089"/>
    </source>
</evidence>
<feature type="region of interest" description="Disordered" evidence="6">
    <location>
        <begin position="1"/>
        <end position="53"/>
    </location>
</feature>
<evidence type="ECO:0000313" key="10">
    <source>
        <dbReference type="Proteomes" id="UP000789595"/>
    </source>
</evidence>
<dbReference type="GO" id="GO:0005634">
    <property type="term" value="C:nucleus"/>
    <property type="evidence" value="ECO:0007669"/>
    <property type="project" value="UniProtKB-SubCell"/>
</dbReference>
<keyword evidence="1 4" id="KW-0238">DNA-binding</keyword>
<evidence type="ECO:0000256" key="5">
    <source>
        <dbReference type="PROSITE-ProRule" id="PRU00175"/>
    </source>
</evidence>
<evidence type="ECO:0000256" key="1">
    <source>
        <dbReference type="ARBA" id="ARBA00023125"/>
    </source>
</evidence>
<proteinExistence type="predicted"/>
<dbReference type="InterPro" id="IPR009057">
    <property type="entry name" value="Homeodomain-like_sf"/>
</dbReference>
<dbReference type="InterPro" id="IPR008422">
    <property type="entry name" value="KN_HD"/>
</dbReference>
<name>A0A8J2X1C2_9STRA</name>
<keyword evidence="5" id="KW-0862">Zinc</keyword>
<dbReference type="Gene3D" id="1.10.10.60">
    <property type="entry name" value="Homeodomain-like"/>
    <property type="match status" value="1"/>
</dbReference>
<evidence type="ECO:0000313" key="9">
    <source>
        <dbReference type="EMBL" id="CAH0376913.1"/>
    </source>
</evidence>
<dbReference type="InterPro" id="IPR013083">
    <property type="entry name" value="Znf_RING/FYVE/PHD"/>
</dbReference>
<dbReference type="InterPro" id="IPR001356">
    <property type="entry name" value="HD"/>
</dbReference>
<dbReference type="SUPFAM" id="SSF57850">
    <property type="entry name" value="RING/U-box"/>
    <property type="match status" value="1"/>
</dbReference>
<dbReference type="PANTHER" id="PTHR11850">
    <property type="entry name" value="HOMEOBOX PROTEIN TRANSCRIPTION FACTORS"/>
    <property type="match status" value="1"/>
</dbReference>
<dbReference type="SUPFAM" id="SSF46689">
    <property type="entry name" value="Homeodomain-like"/>
    <property type="match status" value="1"/>
</dbReference>
<gene>
    <name evidence="9" type="ORF">PECAL_5P15100</name>
</gene>
<feature type="DNA-binding region" description="Homeobox" evidence="4">
    <location>
        <begin position="127"/>
        <end position="156"/>
    </location>
</feature>
<protein>
    <recommendedName>
        <fullName evidence="11">Homeobox domain-containing protein</fullName>
    </recommendedName>
</protein>
<dbReference type="Pfam" id="PF05920">
    <property type="entry name" value="Homeobox_KN"/>
    <property type="match status" value="1"/>
</dbReference>
<dbReference type="Proteomes" id="UP000789595">
    <property type="component" value="Unassembled WGS sequence"/>
</dbReference>
<dbReference type="GO" id="GO:0003677">
    <property type="term" value="F:DNA binding"/>
    <property type="evidence" value="ECO:0007669"/>
    <property type="project" value="UniProtKB-UniRule"/>
</dbReference>
<dbReference type="OrthoDB" id="10056939at2759"/>
<dbReference type="Gene3D" id="3.30.40.10">
    <property type="entry name" value="Zinc/RING finger domain, C3HC4 (zinc finger)"/>
    <property type="match status" value="1"/>
</dbReference>
<feature type="compositionally biased region" description="Low complexity" evidence="6">
    <location>
        <begin position="1"/>
        <end position="20"/>
    </location>
</feature>
<feature type="domain" description="RING-type" evidence="8">
    <location>
        <begin position="244"/>
        <end position="285"/>
    </location>
</feature>
<reference evidence="9" key="1">
    <citation type="submission" date="2021-11" db="EMBL/GenBank/DDBJ databases">
        <authorList>
            <consortium name="Genoscope - CEA"/>
            <person name="William W."/>
        </authorList>
    </citation>
    <scope>NUCLEOTIDE SEQUENCE</scope>
</reference>
<feature type="domain" description="Homeobox" evidence="7">
    <location>
        <begin position="125"/>
        <end position="155"/>
    </location>
</feature>
<dbReference type="AlphaFoldDB" id="A0A8J2X1C2"/>
<dbReference type="GO" id="GO:0008270">
    <property type="term" value="F:zinc ion binding"/>
    <property type="evidence" value="ECO:0007669"/>
    <property type="project" value="UniProtKB-KW"/>
</dbReference>
<evidence type="ECO:0000256" key="2">
    <source>
        <dbReference type="ARBA" id="ARBA00023155"/>
    </source>
</evidence>
<keyword evidence="5" id="KW-0479">Metal-binding</keyword>
<keyword evidence="3 4" id="KW-0539">Nucleus</keyword>
<evidence type="ECO:0008006" key="11">
    <source>
        <dbReference type="Google" id="ProtNLM"/>
    </source>
</evidence>
<keyword evidence="5" id="KW-0863">Zinc-finger</keyword>
<dbReference type="PROSITE" id="PS50071">
    <property type="entry name" value="HOMEOBOX_2"/>
    <property type="match status" value="1"/>
</dbReference>
<dbReference type="InterPro" id="IPR001841">
    <property type="entry name" value="Znf_RING"/>
</dbReference>